<dbReference type="OrthoDB" id="2241212at2"/>
<reference evidence="1 2" key="1">
    <citation type="submission" date="2017-06" db="EMBL/GenBank/DDBJ databases">
        <authorList>
            <consortium name="Pathogen Informatics"/>
        </authorList>
    </citation>
    <scope>NUCLEOTIDE SEQUENCE [LARGE SCALE GENOMIC DNA]</scope>
    <source>
        <strain evidence="1 2">NCTC11291</strain>
    </source>
</reference>
<dbReference type="RefSeq" id="WP_017770621.1">
    <property type="nucleotide sequence ID" value="NZ_LT906454.1"/>
</dbReference>
<dbReference type="EMBL" id="LT906454">
    <property type="protein sequence ID" value="SNV32748.1"/>
    <property type="molecule type" value="Genomic_DNA"/>
</dbReference>
<dbReference type="EC" id="2.7.7.8" evidence="1"/>
<evidence type="ECO:0000313" key="2">
    <source>
        <dbReference type="Proteomes" id="UP000215144"/>
    </source>
</evidence>
<dbReference type="GO" id="GO:0004654">
    <property type="term" value="F:polyribonucleotide nucleotidyltransferase activity"/>
    <property type="evidence" value="ECO:0007669"/>
    <property type="project" value="UniProtKB-EC"/>
</dbReference>
<name>A0A239WFS7_STRAI</name>
<sequence length="248" mass="28212">MERFNIELGLALRQFIAEPDNFLRSIALVNSMHMYPVLASSEPYAIAIDGQKLTPVFTSTEDLETFCHEHPSASGQEWIERSVLDVLEEVILHQLSGLIFNVKREGDFSNSTIFKSSEMIQFVNTFTQLINDIMSDENQAADLLEKVYLVPVFIYPKENGTHERRFPTMANELDQSFVPVFSNLPHFADWYNNEEFGLPFREMGGSVFVWKLEDILQKDSQEAGDTLGVVVNPLAEQQAIVEWNGIDA</sequence>
<dbReference type="AlphaFoldDB" id="A0A239WFS7"/>
<keyword evidence="1" id="KW-0548">Nucleotidyltransferase</keyword>
<evidence type="ECO:0000313" key="1">
    <source>
        <dbReference type="EMBL" id="SNV32748.1"/>
    </source>
</evidence>
<dbReference type="KEGG" id="saco:SAME_00189"/>
<gene>
    <name evidence="1" type="ORF">SAMEA4504048_00189</name>
</gene>
<organism evidence="1 2">
    <name type="scientific">Streptococcus acidominimus</name>
    <dbReference type="NCBI Taxonomy" id="1326"/>
    <lineage>
        <taxon>Bacteria</taxon>
        <taxon>Bacillati</taxon>
        <taxon>Bacillota</taxon>
        <taxon>Bacilli</taxon>
        <taxon>Lactobacillales</taxon>
        <taxon>Streptococcaceae</taxon>
        <taxon>Streptococcus</taxon>
    </lineage>
</organism>
<proteinExistence type="predicted"/>
<keyword evidence="1" id="KW-0808">Transferase</keyword>
<dbReference type="Proteomes" id="UP000215144">
    <property type="component" value="Chromosome 1"/>
</dbReference>
<accession>A0A239WFS7</accession>
<protein>
    <submittedName>
        <fullName evidence="1">Polynucleotide phosphorylase/polyadenylase</fullName>
        <ecNumber evidence="1">2.7.7.8</ecNumber>
    </submittedName>
</protein>